<organism evidence="2 3">
    <name type="scientific">Xenoophorus captivus</name>
    <dbReference type="NCBI Taxonomy" id="1517983"/>
    <lineage>
        <taxon>Eukaryota</taxon>
        <taxon>Metazoa</taxon>
        <taxon>Chordata</taxon>
        <taxon>Craniata</taxon>
        <taxon>Vertebrata</taxon>
        <taxon>Euteleostomi</taxon>
        <taxon>Actinopterygii</taxon>
        <taxon>Neopterygii</taxon>
        <taxon>Teleostei</taxon>
        <taxon>Neoteleostei</taxon>
        <taxon>Acanthomorphata</taxon>
        <taxon>Ovalentaria</taxon>
        <taxon>Atherinomorphae</taxon>
        <taxon>Cyprinodontiformes</taxon>
        <taxon>Goodeidae</taxon>
        <taxon>Xenoophorus</taxon>
    </lineage>
</organism>
<protein>
    <submittedName>
        <fullName evidence="2">Uncharacterized protein</fullName>
    </submittedName>
</protein>
<gene>
    <name evidence="2" type="ORF">XENOCAPTIV_012127</name>
</gene>
<keyword evidence="3" id="KW-1185">Reference proteome</keyword>
<evidence type="ECO:0000313" key="3">
    <source>
        <dbReference type="Proteomes" id="UP001434883"/>
    </source>
</evidence>
<comment type="caution">
    <text evidence="2">The sequence shown here is derived from an EMBL/GenBank/DDBJ whole genome shotgun (WGS) entry which is preliminary data.</text>
</comment>
<feature type="non-terminal residue" evidence="2">
    <location>
        <position position="1"/>
    </location>
</feature>
<name>A0ABV0RR21_9TELE</name>
<dbReference type="EMBL" id="JAHRIN010052982">
    <property type="protein sequence ID" value="MEQ2210341.1"/>
    <property type="molecule type" value="Genomic_DNA"/>
</dbReference>
<feature type="compositionally biased region" description="Basic and acidic residues" evidence="1">
    <location>
        <begin position="168"/>
        <end position="180"/>
    </location>
</feature>
<sequence>TAASSIICRVRSLHPVQQGAEMIRPKSFSFRTNVLFSLIICSILMPSGHFSELLQLLSLEHNVRRTFGAAAVTADTQPLCVALNVFVVEFDPERPAQVRLPHCVLQASPGVGKPVGHLRGTKQEVGTHSKQEHMLMFETTLLHIHSQTSCVLLSEKIYSLPITSLSEKNSKRSETEDRNRVSLQFETL</sequence>
<accession>A0ABV0RR21</accession>
<reference evidence="2 3" key="1">
    <citation type="submission" date="2021-06" db="EMBL/GenBank/DDBJ databases">
        <authorList>
            <person name="Palmer J.M."/>
        </authorList>
    </citation>
    <scope>NUCLEOTIDE SEQUENCE [LARGE SCALE GENOMIC DNA]</scope>
    <source>
        <strain evidence="2 3">XC_2019</strain>
        <tissue evidence="2">Muscle</tissue>
    </source>
</reference>
<evidence type="ECO:0000313" key="2">
    <source>
        <dbReference type="EMBL" id="MEQ2210341.1"/>
    </source>
</evidence>
<evidence type="ECO:0000256" key="1">
    <source>
        <dbReference type="SAM" id="MobiDB-lite"/>
    </source>
</evidence>
<proteinExistence type="predicted"/>
<dbReference type="Proteomes" id="UP001434883">
    <property type="component" value="Unassembled WGS sequence"/>
</dbReference>
<feature type="region of interest" description="Disordered" evidence="1">
    <location>
        <begin position="168"/>
        <end position="188"/>
    </location>
</feature>